<dbReference type="RefSeq" id="WP_237359997.1">
    <property type="nucleotide sequence ID" value="NZ_CAKLDM010000001.1"/>
</dbReference>
<dbReference type="InterPro" id="IPR011009">
    <property type="entry name" value="Kinase-like_dom_sf"/>
</dbReference>
<keyword evidence="3" id="KW-1185">Reference proteome</keyword>
<dbReference type="InterPro" id="IPR002575">
    <property type="entry name" value="Aminoglycoside_PTrfase"/>
</dbReference>
<evidence type="ECO:0000259" key="1">
    <source>
        <dbReference type="Pfam" id="PF01636"/>
    </source>
</evidence>
<evidence type="ECO:0000313" key="3">
    <source>
        <dbReference type="Proteomes" id="UP000838748"/>
    </source>
</evidence>
<dbReference type="EMBL" id="CAKLDM010000001">
    <property type="protein sequence ID" value="CAH0536645.1"/>
    <property type="molecule type" value="Genomic_DNA"/>
</dbReference>
<evidence type="ECO:0000313" key="2">
    <source>
        <dbReference type="EMBL" id="CAH0536645.1"/>
    </source>
</evidence>
<dbReference type="SUPFAM" id="SSF56112">
    <property type="entry name" value="Protein kinase-like (PK-like)"/>
    <property type="match status" value="1"/>
</dbReference>
<comment type="caution">
    <text evidence="2">The sequence shown here is derived from an EMBL/GenBank/DDBJ whole genome shotgun (WGS) entry which is preliminary data.</text>
</comment>
<protein>
    <recommendedName>
        <fullName evidence="1">Aminoglycoside phosphotransferase domain-containing protein</fullName>
    </recommendedName>
</protein>
<dbReference type="Gene3D" id="3.90.1200.10">
    <property type="match status" value="1"/>
</dbReference>
<name>A0ABM9A127_9VIBR</name>
<dbReference type="Proteomes" id="UP000838748">
    <property type="component" value="Unassembled WGS sequence"/>
</dbReference>
<reference evidence="2" key="1">
    <citation type="submission" date="2021-11" db="EMBL/GenBank/DDBJ databases">
        <authorList>
            <person name="Rodrigo-Torres L."/>
            <person name="Arahal R. D."/>
            <person name="Lucena T."/>
        </authorList>
    </citation>
    <scope>NUCLEOTIDE SEQUENCE</scope>
    <source>
        <strain evidence="2">CECT 7928</strain>
    </source>
</reference>
<feature type="domain" description="Aminoglycoside phosphotransferase" evidence="1">
    <location>
        <begin position="38"/>
        <end position="182"/>
    </location>
</feature>
<sequence length="258" mass="29271">MPLQDLSKMGVSRVLLQEYEGNLCINKQEASAVEIGFYQFSAPKLKGVNTPKLIRLNGNNLYIEYIPNKITLDKLNKCDDTFRQLAHLHQSKYTPPFAVKKHEWTLEATESALQSLNLPSVTNDSIYTIQASSTELFVSHCLISGDSNDGNWGVRDNGELVLFDWERFGYGSPAIDLAPLVRGLGSVSSYRKVVEKYSCFNPTFSSEILRKHLIIAKVWILIEVTNILISRNKQDAPLYLNWFNENAPSWLDVIEKEL</sequence>
<gene>
    <name evidence="2" type="ORF">VMF7928_00599</name>
</gene>
<proteinExistence type="predicted"/>
<dbReference type="Pfam" id="PF01636">
    <property type="entry name" value="APH"/>
    <property type="match status" value="1"/>
</dbReference>
<organism evidence="2 3">
    <name type="scientific">Vibrio marisflavi CECT 7928</name>
    <dbReference type="NCBI Taxonomy" id="634439"/>
    <lineage>
        <taxon>Bacteria</taxon>
        <taxon>Pseudomonadati</taxon>
        <taxon>Pseudomonadota</taxon>
        <taxon>Gammaproteobacteria</taxon>
        <taxon>Vibrionales</taxon>
        <taxon>Vibrionaceae</taxon>
        <taxon>Vibrio</taxon>
    </lineage>
</organism>
<accession>A0ABM9A127</accession>